<dbReference type="PROSITE" id="PS50956">
    <property type="entry name" value="HTH_ASNC_2"/>
    <property type="match status" value="1"/>
</dbReference>
<name>A0A1I1KZH2_9RHOB</name>
<gene>
    <name evidence="5" type="ORF">SAMN04488094_10760</name>
</gene>
<dbReference type="Proteomes" id="UP000198728">
    <property type="component" value="Unassembled WGS sequence"/>
</dbReference>
<dbReference type="InterPro" id="IPR036390">
    <property type="entry name" value="WH_DNA-bd_sf"/>
</dbReference>
<dbReference type="InterPro" id="IPR011008">
    <property type="entry name" value="Dimeric_a/b-barrel"/>
</dbReference>
<dbReference type="CDD" id="cd00090">
    <property type="entry name" value="HTH_ARSR"/>
    <property type="match status" value="1"/>
</dbReference>
<dbReference type="InterPro" id="IPR000485">
    <property type="entry name" value="AsnC-type_HTH_dom"/>
</dbReference>
<dbReference type="GO" id="GO:0043200">
    <property type="term" value="P:response to amino acid"/>
    <property type="evidence" value="ECO:0007669"/>
    <property type="project" value="TreeGrafter"/>
</dbReference>
<dbReference type="Pfam" id="PF01037">
    <property type="entry name" value="AsnC_trans_reg"/>
    <property type="match status" value="1"/>
</dbReference>
<dbReference type="InterPro" id="IPR019885">
    <property type="entry name" value="Tscrpt_reg_HTH_AsnC-type_CS"/>
</dbReference>
<dbReference type="SUPFAM" id="SSF46785">
    <property type="entry name" value="Winged helix' DNA-binding domain"/>
    <property type="match status" value="1"/>
</dbReference>
<dbReference type="EMBL" id="FOLG01000007">
    <property type="protein sequence ID" value="SFC63553.1"/>
    <property type="molecule type" value="Genomic_DNA"/>
</dbReference>
<dbReference type="SMART" id="SM00344">
    <property type="entry name" value="HTH_ASNC"/>
    <property type="match status" value="1"/>
</dbReference>
<dbReference type="Gene3D" id="1.10.10.10">
    <property type="entry name" value="Winged helix-like DNA-binding domain superfamily/Winged helix DNA-binding domain"/>
    <property type="match status" value="1"/>
</dbReference>
<dbReference type="PROSITE" id="PS00519">
    <property type="entry name" value="HTH_ASNC_1"/>
    <property type="match status" value="1"/>
</dbReference>
<dbReference type="OrthoDB" id="8085200at2"/>
<dbReference type="PRINTS" id="PR00033">
    <property type="entry name" value="HTHASNC"/>
</dbReference>
<keyword evidence="2" id="KW-0238">DNA-binding</keyword>
<dbReference type="PANTHER" id="PTHR30154:SF34">
    <property type="entry name" value="TRANSCRIPTIONAL REGULATOR AZLB"/>
    <property type="match status" value="1"/>
</dbReference>
<dbReference type="Pfam" id="PF13412">
    <property type="entry name" value="HTH_24"/>
    <property type="match status" value="1"/>
</dbReference>
<keyword evidence="3" id="KW-0804">Transcription</keyword>
<dbReference type="GO" id="GO:0005829">
    <property type="term" value="C:cytosol"/>
    <property type="evidence" value="ECO:0007669"/>
    <property type="project" value="TreeGrafter"/>
</dbReference>
<protein>
    <submittedName>
        <fullName evidence="5">Transcriptional regulator, AsnC family</fullName>
    </submittedName>
</protein>
<evidence type="ECO:0000256" key="3">
    <source>
        <dbReference type="ARBA" id="ARBA00023163"/>
    </source>
</evidence>
<organism evidence="5 6">
    <name type="scientific">Tropicimonas isoalkanivorans</name>
    <dbReference type="NCBI Taxonomy" id="441112"/>
    <lineage>
        <taxon>Bacteria</taxon>
        <taxon>Pseudomonadati</taxon>
        <taxon>Pseudomonadota</taxon>
        <taxon>Alphaproteobacteria</taxon>
        <taxon>Rhodobacterales</taxon>
        <taxon>Roseobacteraceae</taxon>
        <taxon>Tropicimonas</taxon>
    </lineage>
</organism>
<evidence type="ECO:0000313" key="6">
    <source>
        <dbReference type="Proteomes" id="UP000198728"/>
    </source>
</evidence>
<dbReference type="InterPro" id="IPR011991">
    <property type="entry name" value="ArsR-like_HTH"/>
</dbReference>
<feature type="domain" description="HTH asnC-type" evidence="4">
    <location>
        <begin position="2"/>
        <end position="63"/>
    </location>
</feature>
<keyword evidence="6" id="KW-1185">Reference proteome</keyword>
<accession>A0A1I1KZH2</accession>
<keyword evidence="1" id="KW-0805">Transcription regulation</keyword>
<dbReference type="GO" id="GO:0043565">
    <property type="term" value="F:sequence-specific DNA binding"/>
    <property type="evidence" value="ECO:0007669"/>
    <property type="project" value="InterPro"/>
</dbReference>
<dbReference type="RefSeq" id="WP_093361065.1">
    <property type="nucleotide sequence ID" value="NZ_FOLG01000007.1"/>
</dbReference>
<sequence length="153" mass="17069">MLDRFDAQILRELQRESDIPVAELAERIGLSTSACHRRVKLLEAGGLIEGYSARVNPRALGLDLQAFVEITLTSQTQEALDAFERAVMLYDEILECVLTTGSADYILRIVARDVADYDNIHRNCLARLPGVSGMQTSFALRSIKRWRGYPVAG</sequence>
<evidence type="ECO:0000259" key="4">
    <source>
        <dbReference type="PROSITE" id="PS50956"/>
    </source>
</evidence>
<dbReference type="AlphaFoldDB" id="A0A1I1KZH2"/>
<dbReference type="STRING" id="441112.SAMN04488094_10760"/>
<dbReference type="Gene3D" id="3.30.70.920">
    <property type="match status" value="1"/>
</dbReference>
<reference evidence="5 6" key="1">
    <citation type="submission" date="2016-10" db="EMBL/GenBank/DDBJ databases">
        <authorList>
            <person name="de Groot N.N."/>
        </authorList>
    </citation>
    <scope>NUCLEOTIDE SEQUENCE [LARGE SCALE GENOMIC DNA]</scope>
    <source>
        <strain evidence="5 6">DSM 19548</strain>
    </source>
</reference>
<dbReference type="PANTHER" id="PTHR30154">
    <property type="entry name" value="LEUCINE-RESPONSIVE REGULATORY PROTEIN"/>
    <property type="match status" value="1"/>
</dbReference>
<dbReference type="GO" id="GO:0006355">
    <property type="term" value="P:regulation of DNA-templated transcription"/>
    <property type="evidence" value="ECO:0007669"/>
    <property type="project" value="UniProtKB-ARBA"/>
</dbReference>
<proteinExistence type="predicted"/>
<dbReference type="InterPro" id="IPR036388">
    <property type="entry name" value="WH-like_DNA-bd_sf"/>
</dbReference>
<dbReference type="SUPFAM" id="SSF54909">
    <property type="entry name" value="Dimeric alpha+beta barrel"/>
    <property type="match status" value="1"/>
</dbReference>
<evidence type="ECO:0000256" key="2">
    <source>
        <dbReference type="ARBA" id="ARBA00023125"/>
    </source>
</evidence>
<evidence type="ECO:0000313" key="5">
    <source>
        <dbReference type="EMBL" id="SFC63553.1"/>
    </source>
</evidence>
<evidence type="ECO:0000256" key="1">
    <source>
        <dbReference type="ARBA" id="ARBA00023015"/>
    </source>
</evidence>
<dbReference type="InterPro" id="IPR019887">
    <property type="entry name" value="Tscrpt_reg_AsnC/Lrp_C"/>
</dbReference>
<dbReference type="InterPro" id="IPR019888">
    <property type="entry name" value="Tscrpt_reg_AsnC-like"/>
</dbReference>